<dbReference type="GO" id="GO:0003723">
    <property type="term" value="F:RNA binding"/>
    <property type="evidence" value="ECO:0007669"/>
    <property type="project" value="InterPro"/>
</dbReference>
<gene>
    <name evidence="3" type="ORF">C8Q69DRAFT_501711</name>
</gene>
<accession>A0A443HJH7</accession>
<evidence type="ECO:0000256" key="2">
    <source>
        <dbReference type="ARBA" id="ARBA00022801"/>
    </source>
</evidence>
<sequence>MAQQMILESMPAEAAPAAAVSFESFRCNSGKRVATIPGSRATSGINYAFSLPTSNPASYVWTVTKTIDNRISKETSTAYYPKRFYNHGPVLTGLPDGCGNALSEYPVPDHHTTVPYKGGKPDAFRAIYAVTTTTKTEGKRTQTIKSPTLCGMVVHPSESGTREFLP</sequence>
<dbReference type="RefSeq" id="XP_028481645.1">
    <property type="nucleotide sequence ID" value="XM_028632372.1"/>
</dbReference>
<dbReference type="EMBL" id="RCNU01000015">
    <property type="protein sequence ID" value="RWQ92000.1"/>
    <property type="molecule type" value="Genomic_DNA"/>
</dbReference>
<proteinExistence type="predicted"/>
<protein>
    <submittedName>
        <fullName evidence="3">Uncharacterized protein</fullName>
    </submittedName>
</protein>
<dbReference type="AlphaFoldDB" id="A0A443HJH7"/>
<reference evidence="3 4" key="1">
    <citation type="journal article" date="2018" name="Front. Microbiol.">
        <title>Genomic and genetic insights into a cosmopolitan fungus, Paecilomyces variotii (Eurotiales).</title>
        <authorList>
            <person name="Urquhart A.S."/>
            <person name="Mondo S.J."/>
            <person name="Makela M.R."/>
            <person name="Hane J.K."/>
            <person name="Wiebenga A."/>
            <person name="He G."/>
            <person name="Mihaltcheva S."/>
            <person name="Pangilinan J."/>
            <person name="Lipzen A."/>
            <person name="Barry K."/>
            <person name="de Vries R.P."/>
            <person name="Grigoriev I.V."/>
            <person name="Idnurm A."/>
        </authorList>
    </citation>
    <scope>NUCLEOTIDE SEQUENCE [LARGE SCALE GENOMIC DNA]</scope>
    <source>
        <strain evidence="3 4">CBS 101075</strain>
    </source>
</reference>
<evidence type="ECO:0000313" key="3">
    <source>
        <dbReference type="EMBL" id="RWQ92000.1"/>
    </source>
</evidence>
<name>A0A443HJH7_BYSSP</name>
<dbReference type="GeneID" id="39601649"/>
<evidence type="ECO:0000313" key="4">
    <source>
        <dbReference type="Proteomes" id="UP000283841"/>
    </source>
</evidence>
<comment type="caution">
    <text evidence="3">The sequence shown here is derived from an EMBL/GenBank/DDBJ whole genome shotgun (WGS) entry which is preliminary data.</text>
</comment>
<keyword evidence="4" id="KW-1185">Reference proteome</keyword>
<dbReference type="SUPFAM" id="SSF53933">
    <property type="entry name" value="Microbial ribonucleases"/>
    <property type="match status" value="1"/>
</dbReference>
<dbReference type="Gene3D" id="3.10.450.30">
    <property type="entry name" value="Microbial ribonucleases"/>
    <property type="match status" value="1"/>
</dbReference>
<keyword evidence="2" id="KW-0378">Hydrolase</keyword>
<keyword evidence="1" id="KW-0540">Nuclease</keyword>
<dbReference type="Proteomes" id="UP000283841">
    <property type="component" value="Unassembled WGS sequence"/>
</dbReference>
<dbReference type="GO" id="GO:0016787">
    <property type="term" value="F:hydrolase activity"/>
    <property type="evidence" value="ECO:0007669"/>
    <property type="project" value="UniProtKB-KW"/>
</dbReference>
<organism evidence="3 4">
    <name type="scientific">Byssochlamys spectabilis</name>
    <name type="common">Paecilomyces variotii</name>
    <dbReference type="NCBI Taxonomy" id="264951"/>
    <lineage>
        <taxon>Eukaryota</taxon>
        <taxon>Fungi</taxon>
        <taxon>Dikarya</taxon>
        <taxon>Ascomycota</taxon>
        <taxon>Pezizomycotina</taxon>
        <taxon>Eurotiomycetes</taxon>
        <taxon>Eurotiomycetidae</taxon>
        <taxon>Eurotiales</taxon>
        <taxon>Thermoascaceae</taxon>
        <taxon>Paecilomyces</taxon>
    </lineage>
</organism>
<evidence type="ECO:0000256" key="1">
    <source>
        <dbReference type="ARBA" id="ARBA00022722"/>
    </source>
</evidence>
<dbReference type="GO" id="GO:0004540">
    <property type="term" value="F:RNA nuclease activity"/>
    <property type="evidence" value="ECO:0007669"/>
    <property type="project" value="InterPro"/>
</dbReference>
<dbReference type="VEuPathDB" id="FungiDB:C8Q69DRAFT_501711"/>
<dbReference type="InterPro" id="IPR016191">
    <property type="entry name" value="Ribonuclease/ribotoxin"/>
</dbReference>